<keyword evidence="3 4" id="KW-0315">Glutamine amidotransferase</keyword>
<evidence type="ECO:0000259" key="5">
    <source>
        <dbReference type="Pfam" id="PF01656"/>
    </source>
</evidence>
<dbReference type="InterPro" id="IPR002586">
    <property type="entry name" value="CobQ/CobB/MinD/ParA_Nub-bd_dom"/>
</dbReference>
<evidence type="ECO:0000256" key="2">
    <source>
        <dbReference type="ARBA" id="ARBA00022573"/>
    </source>
</evidence>
<dbReference type="InterPro" id="IPR029062">
    <property type="entry name" value="Class_I_gatase-like"/>
</dbReference>
<comment type="function">
    <text evidence="4">Catalyzes amidations at positions B, D, E, and G on adenosylcobyrinic A,C-diamide. NH(2) groups are provided by glutamine, and one molecule of ATP is hydrogenolyzed for each amidation.</text>
</comment>
<dbReference type="Gene3D" id="3.40.50.300">
    <property type="entry name" value="P-loop containing nucleotide triphosphate hydrolases"/>
    <property type="match status" value="1"/>
</dbReference>
<dbReference type="PROSITE" id="PS51274">
    <property type="entry name" value="GATASE_COBBQ"/>
    <property type="match status" value="1"/>
</dbReference>
<dbReference type="InterPro" id="IPR011698">
    <property type="entry name" value="GATase_3"/>
</dbReference>
<reference evidence="7 8" key="1">
    <citation type="submission" date="2024-09" db="EMBL/GenBank/DDBJ databases">
        <authorList>
            <person name="Sun Q."/>
            <person name="Mori K."/>
        </authorList>
    </citation>
    <scope>NUCLEOTIDE SEQUENCE [LARGE SCALE GENOMIC DNA]</scope>
    <source>
        <strain evidence="7 8">CCM 7228</strain>
    </source>
</reference>
<dbReference type="Pfam" id="PF07685">
    <property type="entry name" value="GATase_3"/>
    <property type="match status" value="1"/>
</dbReference>
<dbReference type="HAMAP" id="MF_00028">
    <property type="entry name" value="CobQ"/>
    <property type="match status" value="1"/>
</dbReference>
<dbReference type="InterPro" id="IPR047045">
    <property type="entry name" value="CobQ_N"/>
</dbReference>
<sequence length="496" mass="55470">MKGIMLQGTSSDVGKSFLVTALCAFFRKQGLKVTPFKSQNMSNNSYITFDHKEIGRAQGIQAEAAGIAATVYMNPILLKPRTDMTAEVILFGKSYHSFSGRDYRTEFYELGLKAIKQSLQELDKEYELVVIEGAGSPVEMNLNDRELVNMKVAELADVPVILVADIDRGGVFASIVGTLALLNEEEKKRVNGIIINKFRGDLSLFEDGVKWIEDYTGVSVLGVFPYIHNHMVDGEDSLSISSRFLGRDQQEIDLVVIKLPYISNYTDVEPFSYESDVSVRFVEHEDDFGHPDALILPGTRSTIADLHYLKSVGLDKKIKNYATNGGFIFGICGGYQIMSKSLVDEAGSDTGIIGNTVEGLSILPVNTTFSAIKKTIRNKGELHQGLGFQSMLIDGYEIHQGSTVRDEDALPFLGLEDGEKDGCWINDGRIIGTYFHHIFHHDQWRSAWLNRIREKKGIPNQEPIVVHDLKELQYDQLALYVEKHLNVAELSRIVKY</sequence>
<feature type="domain" description="CobQ/CobB/MinD/ParA nucleotide binding" evidence="5">
    <location>
        <begin position="4"/>
        <end position="226"/>
    </location>
</feature>
<evidence type="ECO:0000313" key="8">
    <source>
        <dbReference type="Proteomes" id="UP001589854"/>
    </source>
</evidence>
<dbReference type="Proteomes" id="UP001589854">
    <property type="component" value="Unassembled WGS sequence"/>
</dbReference>
<dbReference type="NCBIfam" id="NF001989">
    <property type="entry name" value="PRK00784.1"/>
    <property type="match status" value="1"/>
</dbReference>
<protein>
    <recommendedName>
        <fullName evidence="4">Cobyric acid synthase</fullName>
    </recommendedName>
</protein>
<name>A0ABV6GHZ3_9BACI</name>
<comment type="pathway">
    <text evidence="1 4">Cofactor biosynthesis; adenosylcobalamin biosynthesis.</text>
</comment>
<dbReference type="Gene3D" id="3.40.50.880">
    <property type="match status" value="1"/>
</dbReference>
<dbReference type="PANTHER" id="PTHR21343:SF1">
    <property type="entry name" value="COBYRIC ACID SYNTHASE"/>
    <property type="match status" value="1"/>
</dbReference>
<dbReference type="CDD" id="cd01750">
    <property type="entry name" value="GATase1_CobQ"/>
    <property type="match status" value="1"/>
</dbReference>
<gene>
    <name evidence="4" type="primary">cobQ</name>
    <name evidence="7" type="ORF">ACFFIX_14080</name>
</gene>
<dbReference type="NCBIfam" id="TIGR00313">
    <property type="entry name" value="cobQ"/>
    <property type="match status" value="1"/>
</dbReference>
<comment type="caution">
    <text evidence="7">The sequence shown here is derived from an EMBL/GenBank/DDBJ whole genome shotgun (WGS) entry which is preliminary data.</text>
</comment>
<dbReference type="SUPFAM" id="SSF52540">
    <property type="entry name" value="P-loop containing nucleoside triphosphate hydrolases"/>
    <property type="match status" value="1"/>
</dbReference>
<evidence type="ECO:0000256" key="3">
    <source>
        <dbReference type="ARBA" id="ARBA00022962"/>
    </source>
</evidence>
<dbReference type="InterPro" id="IPR033949">
    <property type="entry name" value="CobQ_GATase1"/>
</dbReference>
<accession>A0ABV6GHZ3</accession>
<proteinExistence type="inferred from homology"/>
<comment type="similarity">
    <text evidence="4">Belongs to the CobB/CobQ family. CobQ subfamily.</text>
</comment>
<dbReference type="EMBL" id="JBHLVO010000011">
    <property type="protein sequence ID" value="MFC0272562.1"/>
    <property type="molecule type" value="Genomic_DNA"/>
</dbReference>
<feature type="active site" evidence="4">
    <location>
        <position position="436"/>
    </location>
</feature>
<evidence type="ECO:0000256" key="4">
    <source>
        <dbReference type="HAMAP-Rule" id="MF_00028"/>
    </source>
</evidence>
<dbReference type="InterPro" id="IPR027417">
    <property type="entry name" value="P-loop_NTPase"/>
</dbReference>
<feature type="active site" description="Nucleophile" evidence="4">
    <location>
        <position position="332"/>
    </location>
</feature>
<organism evidence="7 8">
    <name type="scientific">Metabacillus herbersteinensis</name>
    <dbReference type="NCBI Taxonomy" id="283816"/>
    <lineage>
        <taxon>Bacteria</taxon>
        <taxon>Bacillati</taxon>
        <taxon>Bacillota</taxon>
        <taxon>Bacilli</taxon>
        <taxon>Bacillales</taxon>
        <taxon>Bacillaceae</taxon>
        <taxon>Metabacillus</taxon>
    </lineage>
</organism>
<keyword evidence="2 4" id="KW-0169">Cobalamin biosynthesis</keyword>
<feature type="domain" description="CobB/CobQ-like glutamine amidotransferase" evidence="6">
    <location>
        <begin position="254"/>
        <end position="444"/>
    </location>
</feature>
<dbReference type="CDD" id="cd05389">
    <property type="entry name" value="CobQ_N"/>
    <property type="match status" value="1"/>
</dbReference>
<dbReference type="InterPro" id="IPR004459">
    <property type="entry name" value="CobQ_synth"/>
</dbReference>
<evidence type="ECO:0000313" key="7">
    <source>
        <dbReference type="EMBL" id="MFC0272562.1"/>
    </source>
</evidence>
<dbReference type="Pfam" id="PF01656">
    <property type="entry name" value="CbiA"/>
    <property type="match status" value="1"/>
</dbReference>
<dbReference type="RefSeq" id="WP_378935006.1">
    <property type="nucleotide sequence ID" value="NZ_JBHLVO010000011.1"/>
</dbReference>
<keyword evidence="8" id="KW-1185">Reference proteome</keyword>
<evidence type="ECO:0000259" key="6">
    <source>
        <dbReference type="Pfam" id="PF07685"/>
    </source>
</evidence>
<dbReference type="PANTHER" id="PTHR21343">
    <property type="entry name" value="DETHIOBIOTIN SYNTHETASE"/>
    <property type="match status" value="1"/>
</dbReference>
<dbReference type="SUPFAM" id="SSF52317">
    <property type="entry name" value="Class I glutamine amidotransferase-like"/>
    <property type="match status" value="1"/>
</dbReference>
<evidence type="ECO:0000256" key="1">
    <source>
        <dbReference type="ARBA" id="ARBA00004953"/>
    </source>
</evidence>